<comment type="caution">
    <text evidence="1">The sequence shown here is derived from an EMBL/GenBank/DDBJ whole genome shotgun (WGS) entry which is preliminary data.</text>
</comment>
<name>A0ACC1B1G1_9ROSI</name>
<keyword evidence="2" id="KW-1185">Reference proteome</keyword>
<proteinExistence type="predicted"/>
<organism evidence="1 2">
    <name type="scientific">Pistacia atlantica</name>
    <dbReference type="NCBI Taxonomy" id="434234"/>
    <lineage>
        <taxon>Eukaryota</taxon>
        <taxon>Viridiplantae</taxon>
        <taxon>Streptophyta</taxon>
        <taxon>Embryophyta</taxon>
        <taxon>Tracheophyta</taxon>
        <taxon>Spermatophyta</taxon>
        <taxon>Magnoliopsida</taxon>
        <taxon>eudicotyledons</taxon>
        <taxon>Gunneridae</taxon>
        <taxon>Pentapetalae</taxon>
        <taxon>rosids</taxon>
        <taxon>malvids</taxon>
        <taxon>Sapindales</taxon>
        <taxon>Anacardiaceae</taxon>
        <taxon>Pistacia</taxon>
    </lineage>
</organism>
<reference evidence="2" key="1">
    <citation type="journal article" date="2023" name="G3 (Bethesda)">
        <title>Genome assembly and association tests identify interacting loci associated with vigor, precocity, and sex in interspecific pistachio rootstocks.</title>
        <authorList>
            <person name="Palmer W."/>
            <person name="Jacygrad E."/>
            <person name="Sagayaradj S."/>
            <person name="Cavanaugh K."/>
            <person name="Han R."/>
            <person name="Bertier L."/>
            <person name="Beede B."/>
            <person name="Kafkas S."/>
            <person name="Golino D."/>
            <person name="Preece J."/>
            <person name="Michelmore R."/>
        </authorList>
    </citation>
    <scope>NUCLEOTIDE SEQUENCE [LARGE SCALE GENOMIC DNA]</scope>
</reference>
<protein>
    <submittedName>
        <fullName evidence="1">Uncharacterized protein</fullName>
    </submittedName>
</protein>
<evidence type="ECO:0000313" key="1">
    <source>
        <dbReference type="EMBL" id="KAJ0092792.1"/>
    </source>
</evidence>
<gene>
    <name evidence="1" type="ORF">Patl1_25461</name>
</gene>
<dbReference type="Proteomes" id="UP001164250">
    <property type="component" value="Chromosome 7"/>
</dbReference>
<sequence length="229" mass="26142">MATLHYRLVYRVRNHAFDLAPSRDPDLVDKALFLKFNNQCTPSCTYVPRQIPRPELLTLMPERWLTAYKTLHPTLEKNQPIQTTCTFKTLPDGTVETRYERETPPQETPACFPTQFLCTPLLISPPPRRKYEDVPITSFDAEGAPVYAFADLITGHKYFDLCDCEECLADAEYDMPHRKKESKANNSCKKFKDKFDRGDLTVGTLGQPSGKYDYFVSYGAPLVTPNPSC</sequence>
<dbReference type="EMBL" id="CM047903">
    <property type="protein sequence ID" value="KAJ0092792.1"/>
    <property type="molecule type" value="Genomic_DNA"/>
</dbReference>
<accession>A0ACC1B1G1</accession>
<evidence type="ECO:0000313" key="2">
    <source>
        <dbReference type="Proteomes" id="UP001164250"/>
    </source>
</evidence>